<keyword evidence="8" id="KW-0808">Transferase</keyword>
<dbReference type="GO" id="GO:0015074">
    <property type="term" value="P:DNA integration"/>
    <property type="evidence" value="ECO:0007669"/>
    <property type="project" value="UniProtKB-KW"/>
</dbReference>
<dbReference type="Pfam" id="PF17921">
    <property type="entry name" value="Integrase_H2C2"/>
    <property type="match status" value="1"/>
</dbReference>
<dbReference type="FunFam" id="3.30.420.10:FF:000032">
    <property type="entry name" value="Retrovirus-related Pol polyprotein from transposon 297-like Protein"/>
    <property type="match status" value="1"/>
</dbReference>
<keyword evidence="5" id="KW-0460">Magnesium</keyword>
<evidence type="ECO:0000256" key="5">
    <source>
        <dbReference type="ARBA" id="ARBA00022842"/>
    </source>
</evidence>
<dbReference type="SUPFAM" id="SSF53098">
    <property type="entry name" value="Ribonuclease H-like"/>
    <property type="match status" value="1"/>
</dbReference>
<evidence type="ECO:0000256" key="8">
    <source>
        <dbReference type="ARBA" id="ARBA00022932"/>
    </source>
</evidence>
<keyword evidence="1" id="KW-0645">Protease</keyword>
<dbReference type="InterPro" id="IPR050951">
    <property type="entry name" value="Retrovirus_Pol_polyprotein"/>
</dbReference>
<evidence type="ECO:0000256" key="7">
    <source>
        <dbReference type="ARBA" id="ARBA00022918"/>
    </source>
</evidence>
<keyword evidence="7" id="KW-0695">RNA-directed DNA polymerase</keyword>
<reference evidence="13 14" key="1">
    <citation type="submission" date="2020-02" db="EMBL/GenBank/DDBJ databases">
        <title>Esox lucius (northern pike) genome, fEsoLuc1, primary haplotype.</title>
        <authorList>
            <person name="Myers G."/>
            <person name="Karagic N."/>
            <person name="Meyer A."/>
            <person name="Pippel M."/>
            <person name="Reichard M."/>
            <person name="Winkler S."/>
            <person name="Tracey A."/>
            <person name="Sims Y."/>
            <person name="Howe K."/>
            <person name="Rhie A."/>
            <person name="Formenti G."/>
            <person name="Durbin R."/>
            <person name="Fedrigo O."/>
            <person name="Jarvis E.D."/>
        </authorList>
    </citation>
    <scope>NUCLEOTIDE SEQUENCE [LARGE SCALE GENOMIC DNA]</scope>
</reference>
<dbReference type="GeneTree" id="ENSGT00940000163772"/>
<evidence type="ECO:0000313" key="13">
    <source>
        <dbReference type="Ensembl" id="ENSELUP00000084035.1"/>
    </source>
</evidence>
<evidence type="ECO:0000256" key="11">
    <source>
        <dbReference type="ARBA" id="ARBA00039658"/>
    </source>
</evidence>
<evidence type="ECO:0000256" key="1">
    <source>
        <dbReference type="ARBA" id="ARBA00022670"/>
    </source>
</evidence>
<dbReference type="GO" id="GO:0006310">
    <property type="term" value="P:DNA recombination"/>
    <property type="evidence" value="ECO:0007669"/>
    <property type="project" value="UniProtKB-KW"/>
</dbReference>
<protein>
    <recommendedName>
        <fullName evidence="11">Gypsy retrotransposon integrase-like protein 1</fullName>
    </recommendedName>
</protein>
<dbReference type="PROSITE" id="PS50994">
    <property type="entry name" value="INTEGRASE"/>
    <property type="match status" value="1"/>
</dbReference>
<evidence type="ECO:0000313" key="14">
    <source>
        <dbReference type="Proteomes" id="UP000265140"/>
    </source>
</evidence>
<dbReference type="InterPro" id="IPR001584">
    <property type="entry name" value="Integrase_cat-core"/>
</dbReference>
<dbReference type="Ensembl" id="ENSELUT00000102085.1">
    <property type="protein sequence ID" value="ENSELUP00000084035.1"/>
    <property type="gene ID" value="ENSELUG00000043158.1"/>
</dbReference>
<dbReference type="Gene3D" id="1.10.340.70">
    <property type="match status" value="1"/>
</dbReference>
<keyword evidence="2" id="KW-0479">Metal-binding</keyword>
<reference evidence="13" key="2">
    <citation type="submission" date="2025-08" db="UniProtKB">
        <authorList>
            <consortium name="Ensembl"/>
        </authorList>
    </citation>
    <scope>IDENTIFICATION</scope>
</reference>
<accession>A0AAY5K731</accession>
<dbReference type="PANTHER" id="PTHR37984:SF15">
    <property type="entry name" value="INTEGRASE CATALYTIC DOMAIN-CONTAINING PROTEIN"/>
    <property type="match status" value="1"/>
</dbReference>
<organism evidence="13 14">
    <name type="scientific">Esox lucius</name>
    <name type="common">Northern pike</name>
    <dbReference type="NCBI Taxonomy" id="8010"/>
    <lineage>
        <taxon>Eukaryota</taxon>
        <taxon>Metazoa</taxon>
        <taxon>Chordata</taxon>
        <taxon>Craniata</taxon>
        <taxon>Vertebrata</taxon>
        <taxon>Euteleostomi</taxon>
        <taxon>Actinopterygii</taxon>
        <taxon>Neopterygii</taxon>
        <taxon>Teleostei</taxon>
        <taxon>Protacanthopterygii</taxon>
        <taxon>Esociformes</taxon>
        <taxon>Esocidae</taxon>
        <taxon>Esox</taxon>
    </lineage>
</organism>
<evidence type="ECO:0000256" key="6">
    <source>
        <dbReference type="ARBA" id="ARBA00022908"/>
    </source>
</evidence>
<dbReference type="AlphaFoldDB" id="A0AAY5K731"/>
<dbReference type="Pfam" id="PF24626">
    <property type="entry name" value="SH3_Tf2-1"/>
    <property type="match status" value="1"/>
</dbReference>
<keyword evidence="4" id="KW-0378">Hydrolase</keyword>
<dbReference type="Pfam" id="PF00665">
    <property type="entry name" value="rve"/>
    <property type="match status" value="1"/>
</dbReference>
<name>A0AAY5K731_ESOLU</name>
<dbReference type="InterPro" id="IPR036397">
    <property type="entry name" value="RNaseH_sf"/>
</dbReference>
<dbReference type="GO" id="GO:0046872">
    <property type="term" value="F:metal ion binding"/>
    <property type="evidence" value="ECO:0007669"/>
    <property type="project" value="UniProtKB-KW"/>
</dbReference>
<reference evidence="13" key="3">
    <citation type="submission" date="2025-09" db="UniProtKB">
        <authorList>
            <consortium name="Ensembl"/>
        </authorList>
    </citation>
    <scope>IDENTIFICATION</scope>
</reference>
<keyword evidence="8" id="KW-0239">DNA-directed DNA polymerase</keyword>
<dbReference type="GO" id="GO:0003964">
    <property type="term" value="F:RNA-directed DNA polymerase activity"/>
    <property type="evidence" value="ECO:0007669"/>
    <property type="project" value="UniProtKB-KW"/>
</dbReference>
<evidence type="ECO:0000256" key="2">
    <source>
        <dbReference type="ARBA" id="ARBA00022723"/>
    </source>
</evidence>
<dbReference type="PANTHER" id="PTHR37984">
    <property type="entry name" value="PROTEIN CBG26694"/>
    <property type="match status" value="1"/>
</dbReference>
<dbReference type="GO" id="GO:0004190">
    <property type="term" value="F:aspartic-type endopeptidase activity"/>
    <property type="evidence" value="ECO:0007669"/>
    <property type="project" value="UniProtKB-KW"/>
</dbReference>
<dbReference type="GO" id="GO:0003887">
    <property type="term" value="F:DNA-directed DNA polymerase activity"/>
    <property type="evidence" value="ECO:0007669"/>
    <property type="project" value="UniProtKB-KW"/>
</dbReference>
<evidence type="ECO:0000256" key="10">
    <source>
        <dbReference type="ARBA" id="ARBA00023172"/>
    </source>
</evidence>
<evidence type="ECO:0000256" key="3">
    <source>
        <dbReference type="ARBA" id="ARBA00022750"/>
    </source>
</evidence>
<evidence type="ECO:0000259" key="12">
    <source>
        <dbReference type="PROSITE" id="PS50994"/>
    </source>
</evidence>
<sequence>QLIQSIYPHRPDGRCSSAGSISYCHWEIESFVRSAQESEPGPADGPPNLLYVPSAVRPQVLNWVHTSCFSCHPGSNRTLSLLKRHFWWPSVEADIRAYVVACTICARNKTSHRSPSGLLLPLPVPSSPWSHVALDFVTSLPQSEGNDTILTIVDRFSKSAHFVALLKLPSASETADLLVLHVFRPHGIPEDIVSDRGPQFISRVWKEFCSALGASVSLSSGFHPQSNDQTERTNQDLEAALRCVTAQNPSTWAKQLLWVEYAHNSLTSSATGLSPFEASLGYQPPLFPSQEKDLAVPSVQDNLCRCRKVWEDSREAFLQTTERNKKVADRHRVAAPLYQPGQRVWLSSSNIPLRTETRKLSPWFLGPFEIESIINPSAVRLKLPRSMRVHPTFHVSQLKPVITSPLCPPVDPPPPPRTIDDHPAYTVRRLLDVRKRGRGFQYALFWTLRW</sequence>
<keyword evidence="6" id="KW-0229">DNA integration</keyword>
<dbReference type="FunFam" id="1.10.340.70:FF:000001">
    <property type="entry name" value="Retrovirus-related Pol polyprotein from transposon gypsy-like Protein"/>
    <property type="match status" value="1"/>
</dbReference>
<dbReference type="GO" id="GO:0003677">
    <property type="term" value="F:DNA binding"/>
    <property type="evidence" value="ECO:0007669"/>
    <property type="project" value="UniProtKB-KW"/>
</dbReference>
<dbReference type="InterPro" id="IPR012337">
    <property type="entry name" value="RNaseH-like_sf"/>
</dbReference>
<keyword evidence="8" id="KW-0548">Nucleotidyltransferase</keyword>
<evidence type="ECO:0000256" key="4">
    <source>
        <dbReference type="ARBA" id="ARBA00022801"/>
    </source>
</evidence>
<keyword evidence="10" id="KW-0233">DNA recombination</keyword>
<keyword evidence="3" id="KW-0064">Aspartyl protease</keyword>
<dbReference type="GO" id="GO:0006508">
    <property type="term" value="P:proteolysis"/>
    <property type="evidence" value="ECO:0007669"/>
    <property type="project" value="UniProtKB-KW"/>
</dbReference>
<dbReference type="Gene3D" id="3.30.420.10">
    <property type="entry name" value="Ribonuclease H-like superfamily/Ribonuclease H"/>
    <property type="match status" value="1"/>
</dbReference>
<proteinExistence type="predicted"/>
<feature type="domain" description="Integrase catalytic" evidence="12">
    <location>
        <begin position="124"/>
        <end position="283"/>
    </location>
</feature>
<dbReference type="InterPro" id="IPR041588">
    <property type="entry name" value="Integrase_H2C2"/>
</dbReference>
<keyword evidence="14" id="KW-1185">Reference proteome</keyword>
<dbReference type="Proteomes" id="UP000265140">
    <property type="component" value="Chromosome 22"/>
</dbReference>
<dbReference type="InterPro" id="IPR056924">
    <property type="entry name" value="SH3_Tf2-1"/>
</dbReference>
<keyword evidence="9" id="KW-0238">DNA-binding</keyword>
<evidence type="ECO:0000256" key="9">
    <source>
        <dbReference type="ARBA" id="ARBA00023125"/>
    </source>
</evidence>